<gene>
    <name evidence="1" type="ORF">SAMN05216186_11215</name>
</gene>
<dbReference type="RefSeq" id="WP_084338627.1">
    <property type="nucleotide sequence ID" value="NZ_FNFD01000012.1"/>
</dbReference>
<proteinExistence type="predicted"/>
<organism evidence="1 2">
    <name type="scientific">Pseudomonas indica</name>
    <dbReference type="NCBI Taxonomy" id="137658"/>
    <lineage>
        <taxon>Bacteria</taxon>
        <taxon>Pseudomonadati</taxon>
        <taxon>Pseudomonadota</taxon>
        <taxon>Gammaproteobacteria</taxon>
        <taxon>Pseudomonadales</taxon>
        <taxon>Pseudomonadaceae</taxon>
        <taxon>Pseudomonas</taxon>
    </lineage>
</organism>
<name>A0A1G9FVE6_9PSED</name>
<dbReference type="STRING" id="137658.SAMN05216186_11215"/>
<dbReference type="CDD" id="cd01635">
    <property type="entry name" value="Glycosyltransferase_GTB-type"/>
    <property type="match status" value="1"/>
</dbReference>
<protein>
    <submittedName>
        <fullName evidence="1">Uncharacterized protein</fullName>
    </submittedName>
</protein>
<dbReference type="Gene3D" id="3.40.50.2000">
    <property type="entry name" value="Glycogen Phosphorylase B"/>
    <property type="match status" value="1"/>
</dbReference>
<sequence>MIILVGSKVDQSSIRNSLGKPEYSYYFLLKEFLPALERLGRVVQVQSPEEVEVLSAQYRAVGEEVVFFSFSPPHQVPLGASCPTVVVFAWEFDSLPSFEWGGNPQNDWRYTFARVQGAICTSAETAGLVETAMPDFPVMALPAPVWDRYGDLAVDAPAALDERQFRFEGIVIDSPALGLSADGLVRKPVEPLPEPVSVPVTSVPSPGRLAEAWMLSKALLRGWWQECRLPLEAAVPQVESTEENVEEEVSESIHQPALHLITISGVVYTTVLNPADGRKNWVDLVTAFCWAFKDVEDATLIVKMTHHDLQFYRVVLMTLLSRLAPFRCRVIVLHGFLDDEQYRQLMSITTYYVNSSAGEGLCLPLMEFLSAGKPAIAPVHTAMADYVDDRLAFPLKSSPEPFCWPHDPTGVYATHRHRLNWQSLMEAYRESHEVARHDSPRYRGMARHACERMQSFASVTTVASPLGAFLEEIAGGSQAAVSSQKDSVAI</sequence>
<reference evidence="1 2" key="1">
    <citation type="submission" date="2016-10" db="EMBL/GenBank/DDBJ databases">
        <authorList>
            <person name="de Groot N.N."/>
        </authorList>
    </citation>
    <scope>NUCLEOTIDE SEQUENCE [LARGE SCALE GENOMIC DNA]</scope>
    <source>
        <strain evidence="1 2">JCM 21544</strain>
    </source>
</reference>
<dbReference type="EMBL" id="FNFD01000012">
    <property type="protein sequence ID" value="SDK92360.1"/>
    <property type="molecule type" value="Genomic_DNA"/>
</dbReference>
<evidence type="ECO:0000313" key="1">
    <source>
        <dbReference type="EMBL" id="SDK92360.1"/>
    </source>
</evidence>
<accession>A0A1G9FVE6</accession>
<dbReference type="Proteomes" id="UP000198706">
    <property type="component" value="Unassembled WGS sequence"/>
</dbReference>
<dbReference type="SUPFAM" id="SSF53756">
    <property type="entry name" value="UDP-Glycosyltransferase/glycogen phosphorylase"/>
    <property type="match status" value="1"/>
</dbReference>
<dbReference type="PANTHER" id="PTHR46656">
    <property type="entry name" value="PUTATIVE-RELATED"/>
    <property type="match status" value="1"/>
</dbReference>
<dbReference type="AlphaFoldDB" id="A0A1G9FVE6"/>
<keyword evidence="2" id="KW-1185">Reference proteome</keyword>
<evidence type="ECO:0000313" key="2">
    <source>
        <dbReference type="Proteomes" id="UP000198706"/>
    </source>
</evidence>
<dbReference type="PANTHER" id="PTHR46656:SF3">
    <property type="entry name" value="PUTATIVE-RELATED"/>
    <property type="match status" value="1"/>
</dbReference>